<accession>A0A0N5CL14</accession>
<dbReference type="OMA" id="FPAIENN"/>
<sequence>MRDIVDAHAFSVTFLIETMVVALPAVQIIIFCQYKKKTKKTVFSKKGPSAESNSLKCFKQEEAINMINIPYLDKIDSNEALHDTATTLWTKAKNGNNFIDTSLKKPKKYRDRRPRDYPIIDDLSTVDSSYAYSVENTLAVESFEIPKEKRGLILEGEEIDHPLDKVALRSMSSDYSLFDSKTSIRDIREQRIRLLKLNTSVARRAAAALKDSSMSSSTQEKG</sequence>
<proteinExistence type="predicted"/>
<dbReference type="Proteomes" id="UP000276776">
    <property type="component" value="Unassembled WGS sequence"/>
</dbReference>
<keyword evidence="1" id="KW-1133">Transmembrane helix</keyword>
<evidence type="ECO:0000313" key="4">
    <source>
        <dbReference type="WBParaSite" id="TCLT_0000078601-mRNA-1"/>
    </source>
</evidence>
<reference evidence="4" key="1">
    <citation type="submission" date="2017-02" db="UniProtKB">
        <authorList>
            <consortium name="WormBaseParasite"/>
        </authorList>
    </citation>
    <scope>IDENTIFICATION</scope>
</reference>
<keyword evidence="1" id="KW-0472">Membrane</keyword>
<keyword evidence="3" id="KW-1185">Reference proteome</keyword>
<evidence type="ECO:0000256" key="1">
    <source>
        <dbReference type="SAM" id="Phobius"/>
    </source>
</evidence>
<dbReference type="WBParaSite" id="TCLT_0000078601-mRNA-1">
    <property type="protein sequence ID" value="TCLT_0000078601-mRNA-1"/>
    <property type="gene ID" value="TCLT_0000078601"/>
</dbReference>
<reference evidence="2 3" key="2">
    <citation type="submission" date="2018-11" db="EMBL/GenBank/DDBJ databases">
        <authorList>
            <consortium name="Pathogen Informatics"/>
        </authorList>
    </citation>
    <scope>NUCLEOTIDE SEQUENCE [LARGE SCALE GENOMIC DNA]</scope>
</reference>
<feature type="transmembrane region" description="Helical" evidence="1">
    <location>
        <begin position="12"/>
        <end position="32"/>
    </location>
</feature>
<protein>
    <submittedName>
        <fullName evidence="4">G_PROTEIN_RECEP_F1_2 domain-containing protein</fullName>
    </submittedName>
</protein>
<organism evidence="4">
    <name type="scientific">Thelazia callipaeda</name>
    <name type="common">Oriental eyeworm</name>
    <name type="synonym">Parasitic nematode</name>
    <dbReference type="NCBI Taxonomy" id="103827"/>
    <lineage>
        <taxon>Eukaryota</taxon>
        <taxon>Metazoa</taxon>
        <taxon>Ecdysozoa</taxon>
        <taxon>Nematoda</taxon>
        <taxon>Chromadorea</taxon>
        <taxon>Rhabditida</taxon>
        <taxon>Spirurina</taxon>
        <taxon>Spiruromorpha</taxon>
        <taxon>Thelazioidea</taxon>
        <taxon>Thelaziidae</taxon>
        <taxon>Thelazia</taxon>
    </lineage>
</organism>
<dbReference type="AlphaFoldDB" id="A0A0N5CL14"/>
<evidence type="ECO:0000313" key="2">
    <source>
        <dbReference type="EMBL" id="VDM95899.1"/>
    </source>
</evidence>
<gene>
    <name evidence="2" type="ORF">TCLT_LOCUS787</name>
</gene>
<dbReference type="OrthoDB" id="5862607at2759"/>
<keyword evidence="1" id="KW-0812">Transmembrane</keyword>
<evidence type="ECO:0000313" key="3">
    <source>
        <dbReference type="Proteomes" id="UP000276776"/>
    </source>
</evidence>
<dbReference type="EMBL" id="UYYF01000069">
    <property type="protein sequence ID" value="VDM95899.1"/>
    <property type="molecule type" value="Genomic_DNA"/>
</dbReference>
<name>A0A0N5CL14_THECL</name>